<accession>A0A4Y7JM56</accession>
<protein>
    <submittedName>
        <fullName evidence="3">Uncharacterized protein</fullName>
    </submittedName>
</protein>
<dbReference type="AlphaFoldDB" id="A0A4Y7JM56"/>
<feature type="transmembrane region" description="Helical" evidence="2">
    <location>
        <begin position="151"/>
        <end position="173"/>
    </location>
</feature>
<gene>
    <name evidence="3" type="ORF">C5167_023586</name>
</gene>
<feature type="transmembrane region" description="Helical" evidence="2">
    <location>
        <begin position="193"/>
        <end position="213"/>
    </location>
</feature>
<evidence type="ECO:0000313" key="4">
    <source>
        <dbReference type="Proteomes" id="UP000316621"/>
    </source>
</evidence>
<dbReference type="OrthoDB" id="10423204at2759"/>
<evidence type="ECO:0000256" key="1">
    <source>
        <dbReference type="SAM" id="MobiDB-lite"/>
    </source>
</evidence>
<feature type="transmembrane region" description="Helical" evidence="2">
    <location>
        <begin position="111"/>
        <end position="131"/>
    </location>
</feature>
<keyword evidence="2" id="KW-0812">Transmembrane</keyword>
<proteinExistence type="predicted"/>
<evidence type="ECO:0000313" key="3">
    <source>
        <dbReference type="EMBL" id="RZC61827.1"/>
    </source>
</evidence>
<dbReference type="Gramene" id="RZC61827">
    <property type="protein sequence ID" value="RZC61827"/>
    <property type="gene ID" value="C5167_023586"/>
</dbReference>
<name>A0A4Y7JM56_PAPSO</name>
<dbReference type="EMBL" id="CM010719">
    <property type="protein sequence ID" value="RZC61827.1"/>
    <property type="molecule type" value="Genomic_DNA"/>
</dbReference>
<feature type="region of interest" description="Disordered" evidence="1">
    <location>
        <begin position="16"/>
        <end position="36"/>
    </location>
</feature>
<organism evidence="3 4">
    <name type="scientific">Papaver somniferum</name>
    <name type="common">Opium poppy</name>
    <dbReference type="NCBI Taxonomy" id="3469"/>
    <lineage>
        <taxon>Eukaryota</taxon>
        <taxon>Viridiplantae</taxon>
        <taxon>Streptophyta</taxon>
        <taxon>Embryophyta</taxon>
        <taxon>Tracheophyta</taxon>
        <taxon>Spermatophyta</taxon>
        <taxon>Magnoliopsida</taxon>
        <taxon>Ranunculales</taxon>
        <taxon>Papaveraceae</taxon>
        <taxon>Papaveroideae</taxon>
        <taxon>Papaver</taxon>
    </lineage>
</organism>
<keyword evidence="2" id="KW-1133">Transmembrane helix</keyword>
<keyword evidence="4" id="KW-1185">Reference proteome</keyword>
<sequence length="215" mass="23591">MVQIVEIEDHTTVTVNDEACPAPPLGTPTRAQPRHINKPRRIEPAKQKVDTEEQVNIYSTEDWKDSLDDIGKGGLGLGTVALIGLTVTSTLQRSIDTRDECNTGPDAMLDILKMGGMGFCFVTISLSVSIATKMIARKYKSKNQELFKRRVFRSGVMISALAVVLGLSCLGFYFRDFFEVRLGRRGAFMTNMFLAWGGLGGLMILGAASFAFLTC</sequence>
<keyword evidence="2" id="KW-0472">Membrane</keyword>
<dbReference type="Proteomes" id="UP000316621">
    <property type="component" value="Chromosome 5"/>
</dbReference>
<reference evidence="3 4" key="1">
    <citation type="journal article" date="2018" name="Science">
        <title>The opium poppy genome and morphinan production.</title>
        <authorList>
            <person name="Guo L."/>
            <person name="Winzer T."/>
            <person name="Yang X."/>
            <person name="Li Y."/>
            <person name="Ning Z."/>
            <person name="He Z."/>
            <person name="Teodor R."/>
            <person name="Lu Y."/>
            <person name="Bowser T.A."/>
            <person name="Graham I.A."/>
            <person name="Ye K."/>
        </authorList>
    </citation>
    <scope>NUCLEOTIDE SEQUENCE [LARGE SCALE GENOMIC DNA]</scope>
    <source>
        <strain evidence="4">cv. HN1</strain>
        <tissue evidence="3">Leaves</tissue>
    </source>
</reference>
<evidence type="ECO:0000256" key="2">
    <source>
        <dbReference type="SAM" id="Phobius"/>
    </source>
</evidence>